<feature type="signal peptide" evidence="2">
    <location>
        <begin position="1"/>
        <end position="22"/>
    </location>
</feature>
<reference evidence="5" key="2">
    <citation type="submission" date="2025-08" db="UniProtKB">
        <authorList>
            <consortium name="RefSeq"/>
        </authorList>
    </citation>
    <scope>IDENTIFICATION</scope>
    <source>
        <tissue evidence="5">Leaf</tissue>
    </source>
</reference>
<evidence type="ECO:0000256" key="1">
    <source>
        <dbReference type="ARBA" id="ARBA00022729"/>
    </source>
</evidence>
<name>A0ABM0Y0I4_CAMSA</name>
<accession>A0ABM0Y0I4</accession>
<reference evidence="4" key="1">
    <citation type="journal article" date="2014" name="Nat. Commun.">
        <title>The emerging biofuel crop Camelina sativa retains a highly undifferentiated hexaploid genome structure.</title>
        <authorList>
            <person name="Kagale S."/>
            <person name="Koh C."/>
            <person name="Nixon J."/>
            <person name="Bollina V."/>
            <person name="Clarke W.E."/>
            <person name="Tuteja R."/>
            <person name="Spillane C."/>
            <person name="Robinson S.J."/>
            <person name="Links M.G."/>
            <person name="Clarke C."/>
            <person name="Higgins E.E."/>
            <person name="Huebert T."/>
            <person name="Sharpe A.G."/>
            <person name="Parkin I.A."/>
        </authorList>
    </citation>
    <scope>NUCLEOTIDE SEQUENCE [LARGE SCALE GENOMIC DNA]</scope>
    <source>
        <strain evidence="4">cv. DH55</strain>
    </source>
</reference>
<evidence type="ECO:0000259" key="3">
    <source>
        <dbReference type="Pfam" id="PF05617"/>
    </source>
</evidence>
<dbReference type="RefSeq" id="XP_010493635.1">
    <property type="nucleotide sequence ID" value="XM_010495333.2"/>
</dbReference>
<proteinExistence type="predicted"/>
<dbReference type="Pfam" id="PF05617">
    <property type="entry name" value="Prolamin_like"/>
    <property type="match status" value="1"/>
</dbReference>
<feature type="chain" id="PRO_5047200452" evidence="2">
    <location>
        <begin position="23"/>
        <end position="104"/>
    </location>
</feature>
<keyword evidence="1 2" id="KW-0732">Signal</keyword>
<protein>
    <submittedName>
        <fullName evidence="5">Uncharacterized protein LOC104770870</fullName>
    </submittedName>
</protein>
<gene>
    <name evidence="5" type="primary">LOC104770870</name>
</gene>
<sequence>MWMDKFFLILLSVVCIAVFVTAQPLPSPQPFQVDCWSSLEMIPDCVPEIFRSITNGQFGSVGPSCCHAFLGLHADCIPQMFIFAPLVPPSRRLRDHCSQTVIVP</sequence>
<keyword evidence="4" id="KW-1185">Reference proteome</keyword>
<evidence type="ECO:0000313" key="5">
    <source>
        <dbReference type="RefSeq" id="XP_010493635.1"/>
    </source>
</evidence>
<dbReference type="Proteomes" id="UP000694864">
    <property type="component" value="Chromosome 20"/>
</dbReference>
<dbReference type="GeneID" id="104770870"/>
<feature type="domain" description="Prolamin-like" evidence="3">
    <location>
        <begin position="34"/>
        <end position="98"/>
    </location>
</feature>
<dbReference type="PANTHER" id="PTHR31181:SF62">
    <property type="entry name" value="PROLAMIN-LIKE PROTEIN (DUF1278)"/>
    <property type="match status" value="1"/>
</dbReference>
<organism evidence="4 5">
    <name type="scientific">Camelina sativa</name>
    <name type="common">False flax</name>
    <name type="synonym">Myagrum sativum</name>
    <dbReference type="NCBI Taxonomy" id="90675"/>
    <lineage>
        <taxon>Eukaryota</taxon>
        <taxon>Viridiplantae</taxon>
        <taxon>Streptophyta</taxon>
        <taxon>Embryophyta</taxon>
        <taxon>Tracheophyta</taxon>
        <taxon>Spermatophyta</taxon>
        <taxon>Magnoliopsida</taxon>
        <taxon>eudicotyledons</taxon>
        <taxon>Gunneridae</taxon>
        <taxon>Pentapetalae</taxon>
        <taxon>rosids</taxon>
        <taxon>malvids</taxon>
        <taxon>Brassicales</taxon>
        <taxon>Brassicaceae</taxon>
        <taxon>Camelineae</taxon>
        <taxon>Camelina</taxon>
    </lineage>
</organism>
<evidence type="ECO:0000256" key="2">
    <source>
        <dbReference type="SAM" id="SignalP"/>
    </source>
</evidence>
<dbReference type="InterPro" id="IPR008502">
    <property type="entry name" value="Prolamin-like"/>
</dbReference>
<dbReference type="PANTHER" id="PTHR31181">
    <property type="entry name" value="EGG CELL-SECRETED PROTEIN 1.4"/>
    <property type="match status" value="1"/>
</dbReference>
<evidence type="ECO:0000313" key="4">
    <source>
        <dbReference type="Proteomes" id="UP000694864"/>
    </source>
</evidence>